<name>A0ABS1GKC8_9AQUI</name>
<feature type="signal peptide" evidence="1">
    <location>
        <begin position="1"/>
        <end position="20"/>
    </location>
</feature>
<protein>
    <recommendedName>
        <fullName evidence="4">Lipoprotein</fullName>
    </recommendedName>
</protein>
<keyword evidence="1" id="KW-0732">Signal</keyword>
<proteinExistence type="predicted"/>
<accession>A0ABS1GKC8</accession>
<dbReference type="EMBL" id="JAACYA010000002">
    <property type="protein sequence ID" value="MBK3333383.1"/>
    <property type="molecule type" value="Genomic_DNA"/>
</dbReference>
<evidence type="ECO:0000313" key="2">
    <source>
        <dbReference type="EMBL" id="MBK3333383.1"/>
    </source>
</evidence>
<dbReference type="RefSeq" id="WP_200674998.1">
    <property type="nucleotide sequence ID" value="NZ_JAACYA010000002.1"/>
</dbReference>
<dbReference type="PROSITE" id="PS51257">
    <property type="entry name" value="PROKAR_LIPOPROTEIN"/>
    <property type="match status" value="1"/>
</dbReference>
<evidence type="ECO:0000313" key="3">
    <source>
        <dbReference type="Proteomes" id="UP000772812"/>
    </source>
</evidence>
<sequence>MRKILTVLFVLSTFLLFSCAEVSNKISKIIGSNPVNDRKGTYTYGMVTVRVSYDFISQMHQADPYFERELSPLADKIIYYYYYYLFSPQVLEALSNGDNKITGVPVSIEMNGKTISTKVNFEYPEKLVKILQYCKSIGGEIKVFIKDEYARANISNISYLRGYKDMFDVKTSTVATRLFLTTFWNKIHDTTLERFPHIACVSKRGYAEFIYAVLPMENLPNMDRIRYQERYMDKYASECVKKEKGHWTSKVGITAAEGILKLFGKDGCPVFPKYCIQRIDHYQEFYYLCDGAGEISGAGLKGIYDAVGVVDIEMLAKLQKASQEIDEEEKRKMIQNKPLNFWKCPKEGGLSPWVQDNSYCEAVK</sequence>
<reference evidence="2 3" key="1">
    <citation type="journal article" date="2021" name="Syst. Appl. Microbiol.">
        <title>Persephonella atlantica sp. nov.: How to adapt to physico-chemical gradients in high temperature hydrothermal habitats.</title>
        <authorList>
            <person name="Francois D.X."/>
            <person name="Godfroy A."/>
            <person name="Mathien C."/>
            <person name="Aube J."/>
            <person name="Cathalot C."/>
            <person name="Lesongeur F."/>
            <person name="L'Haridon S."/>
            <person name="Philippon X."/>
            <person name="Roussel E.G."/>
        </authorList>
    </citation>
    <scope>NUCLEOTIDE SEQUENCE [LARGE SCALE GENOMIC DNA]</scope>
    <source>
        <strain evidence="2 3">MO1340</strain>
    </source>
</reference>
<feature type="chain" id="PRO_5047014460" description="Lipoprotein" evidence="1">
    <location>
        <begin position="21"/>
        <end position="364"/>
    </location>
</feature>
<keyword evidence="3" id="KW-1185">Reference proteome</keyword>
<organism evidence="2 3">
    <name type="scientific">Persephonella atlantica</name>
    <dbReference type="NCBI Taxonomy" id="2699429"/>
    <lineage>
        <taxon>Bacteria</taxon>
        <taxon>Pseudomonadati</taxon>
        <taxon>Aquificota</taxon>
        <taxon>Aquificia</taxon>
        <taxon>Aquificales</taxon>
        <taxon>Hydrogenothermaceae</taxon>
        <taxon>Persephonella</taxon>
    </lineage>
</organism>
<dbReference type="Proteomes" id="UP000772812">
    <property type="component" value="Unassembled WGS sequence"/>
</dbReference>
<evidence type="ECO:0000256" key="1">
    <source>
        <dbReference type="SAM" id="SignalP"/>
    </source>
</evidence>
<gene>
    <name evidence="2" type="ORF">GWK41_09935</name>
</gene>
<comment type="caution">
    <text evidence="2">The sequence shown here is derived from an EMBL/GenBank/DDBJ whole genome shotgun (WGS) entry which is preliminary data.</text>
</comment>
<evidence type="ECO:0008006" key="4">
    <source>
        <dbReference type="Google" id="ProtNLM"/>
    </source>
</evidence>